<dbReference type="InterPro" id="IPR006056">
    <property type="entry name" value="RidA"/>
</dbReference>
<dbReference type="InterPro" id="IPR035959">
    <property type="entry name" value="RutC-like_sf"/>
</dbReference>
<evidence type="ECO:0000313" key="3">
    <source>
        <dbReference type="Proteomes" id="UP000188357"/>
    </source>
</evidence>
<dbReference type="Gene3D" id="3.30.1330.40">
    <property type="entry name" value="RutC-like"/>
    <property type="match status" value="1"/>
</dbReference>
<dbReference type="GO" id="GO:0019239">
    <property type="term" value="F:deaminase activity"/>
    <property type="evidence" value="ECO:0007669"/>
    <property type="project" value="TreeGrafter"/>
</dbReference>
<reference evidence="2 3" key="1">
    <citation type="submission" date="2017-02" db="EMBL/GenBank/DDBJ databases">
        <authorList>
            <person name="Peterson S.W."/>
        </authorList>
    </citation>
    <scope>NUCLEOTIDE SEQUENCE [LARGE SCALE GENOMIC DNA]</scope>
    <source>
        <strain evidence="2">Psychrobacter_piechaudii</strain>
    </source>
</reference>
<dbReference type="PROSITE" id="PS01094">
    <property type="entry name" value="UPF0076"/>
    <property type="match status" value="1"/>
</dbReference>
<evidence type="ECO:0000313" key="2">
    <source>
        <dbReference type="EMBL" id="SJM70306.1"/>
    </source>
</evidence>
<sequence length="131" mass="13798">MARQIIHTDKAPAAVGAYSQAVKIPSAGGSLVYISGQLGFDPETMELRDGFDAQAAQVMDNIEAICEAAGGKLSDVVKFNVSLTDLNDFAALNAIFSERLSEPFPARAAVQVAALPKGGIVEIESILFIED</sequence>
<dbReference type="GO" id="GO:0005829">
    <property type="term" value="C:cytosol"/>
    <property type="evidence" value="ECO:0007669"/>
    <property type="project" value="TreeGrafter"/>
</dbReference>
<dbReference type="InterPro" id="IPR006175">
    <property type="entry name" value="YjgF/YER057c/UK114"/>
</dbReference>
<dbReference type="SUPFAM" id="SSF55298">
    <property type="entry name" value="YjgF-like"/>
    <property type="match status" value="1"/>
</dbReference>
<protein>
    <submittedName>
        <fullName evidence="2">RutC family protein</fullName>
    </submittedName>
</protein>
<dbReference type="Proteomes" id="UP000188357">
    <property type="component" value="Unassembled WGS sequence"/>
</dbReference>
<dbReference type="PANTHER" id="PTHR11803">
    <property type="entry name" value="2-IMINOBUTANOATE/2-IMINOPROPANOATE DEAMINASE RIDA"/>
    <property type="match status" value="1"/>
</dbReference>
<dbReference type="InterPro" id="IPR019897">
    <property type="entry name" value="RidA_CS"/>
</dbReference>
<gene>
    <name evidence="2" type="ORF">A1232T_00945</name>
</gene>
<dbReference type="AlphaFoldDB" id="A0A1R4GQ48"/>
<evidence type="ECO:0000256" key="1">
    <source>
        <dbReference type="ARBA" id="ARBA00010552"/>
    </source>
</evidence>
<comment type="similarity">
    <text evidence="1">Belongs to the RutC family.</text>
</comment>
<dbReference type="CDD" id="cd00448">
    <property type="entry name" value="YjgF_YER057c_UK114_family"/>
    <property type="match status" value="1"/>
</dbReference>
<organism evidence="2 3">
    <name type="scientific">Psychrobacter piechaudii</name>
    <dbReference type="NCBI Taxonomy" id="1945521"/>
    <lineage>
        <taxon>Bacteria</taxon>
        <taxon>Pseudomonadati</taxon>
        <taxon>Pseudomonadota</taxon>
        <taxon>Gammaproteobacteria</taxon>
        <taxon>Moraxellales</taxon>
        <taxon>Moraxellaceae</taxon>
        <taxon>Psychrobacter</taxon>
    </lineage>
</organism>
<name>A0A1R4GQ48_9GAMM</name>
<dbReference type="NCBIfam" id="TIGR00004">
    <property type="entry name" value="Rid family detoxifying hydrolase"/>
    <property type="match status" value="1"/>
</dbReference>
<proteinExistence type="inferred from homology"/>
<dbReference type="Pfam" id="PF01042">
    <property type="entry name" value="Ribonuc_L-PSP"/>
    <property type="match status" value="1"/>
</dbReference>
<dbReference type="FunFam" id="3.30.1330.40:FF:000001">
    <property type="entry name" value="L-PSP family endoribonuclease"/>
    <property type="match status" value="1"/>
</dbReference>
<dbReference type="STRING" id="1945521.A1232T_00945"/>
<keyword evidence="3" id="KW-1185">Reference proteome</keyword>
<dbReference type="OrthoDB" id="9803101at2"/>
<dbReference type="PANTHER" id="PTHR11803:SF39">
    <property type="entry name" value="2-IMINOBUTANOATE_2-IMINOPROPANOATE DEAMINASE"/>
    <property type="match status" value="1"/>
</dbReference>
<accession>A0A1R4GQ48</accession>
<dbReference type="EMBL" id="FUGE01000110">
    <property type="protein sequence ID" value="SJM70306.1"/>
    <property type="molecule type" value="Genomic_DNA"/>
</dbReference>
<dbReference type="RefSeq" id="WP_077450746.1">
    <property type="nucleotide sequence ID" value="NZ_FUGE01000110.1"/>
</dbReference>